<dbReference type="SUPFAM" id="SSF53254">
    <property type="entry name" value="Phosphoglycerate mutase-like"/>
    <property type="match status" value="1"/>
</dbReference>
<protein>
    <submittedName>
        <fullName evidence="1">Histidine phosphatase family protein</fullName>
    </submittedName>
</protein>
<organism evidence="1 2">
    <name type="scientific">Celeribacter arenosi</name>
    <dbReference type="NCBI Taxonomy" id="792649"/>
    <lineage>
        <taxon>Bacteria</taxon>
        <taxon>Pseudomonadati</taxon>
        <taxon>Pseudomonadota</taxon>
        <taxon>Alphaproteobacteria</taxon>
        <taxon>Rhodobacterales</taxon>
        <taxon>Roseobacteraceae</taxon>
        <taxon>Celeribacter</taxon>
    </lineage>
</organism>
<sequence>MSGVSRLWLVRHGPTHAKGFVGWTDLPADLSDVATIARLEAALPDVPVISSDLTRAVKTADAIQATRARLPHDPRLRETHFGAWEGLTWAEVEARDPHLTRGVFETPGESAPPGGESWNAFGARVSEAVAGHGDVIVVAHMGVILSLLQKALNCPAAEVLGHEIAPLSLSVIARHGDWAQGAWEAERINHFP</sequence>
<evidence type="ECO:0000313" key="1">
    <source>
        <dbReference type="EMBL" id="GAA3863407.1"/>
    </source>
</evidence>
<reference evidence="2" key="1">
    <citation type="journal article" date="2019" name="Int. J. Syst. Evol. Microbiol.">
        <title>The Global Catalogue of Microorganisms (GCM) 10K type strain sequencing project: providing services to taxonomists for standard genome sequencing and annotation.</title>
        <authorList>
            <consortium name="The Broad Institute Genomics Platform"/>
            <consortium name="The Broad Institute Genome Sequencing Center for Infectious Disease"/>
            <person name="Wu L."/>
            <person name="Ma J."/>
        </authorList>
    </citation>
    <scope>NUCLEOTIDE SEQUENCE [LARGE SCALE GENOMIC DNA]</scope>
    <source>
        <strain evidence="2">JCM 17190</strain>
    </source>
</reference>
<dbReference type="Gene3D" id="3.40.50.1240">
    <property type="entry name" value="Phosphoglycerate mutase-like"/>
    <property type="match status" value="1"/>
</dbReference>
<proteinExistence type="predicted"/>
<dbReference type="EMBL" id="BAABDF010000006">
    <property type="protein sequence ID" value="GAA3863407.1"/>
    <property type="molecule type" value="Genomic_DNA"/>
</dbReference>
<dbReference type="RefSeq" id="WP_344845088.1">
    <property type="nucleotide sequence ID" value="NZ_BAABDF010000006.1"/>
</dbReference>
<accession>A0ABP7K354</accession>
<keyword evidence="2" id="KW-1185">Reference proteome</keyword>
<dbReference type="InterPro" id="IPR013078">
    <property type="entry name" value="His_Pase_superF_clade-1"/>
</dbReference>
<comment type="caution">
    <text evidence="1">The sequence shown here is derived from an EMBL/GenBank/DDBJ whole genome shotgun (WGS) entry which is preliminary data.</text>
</comment>
<dbReference type="PANTHER" id="PTHR48100:SF1">
    <property type="entry name" value="HISTIDINE PHOSPHATASE FAMILY PROTEIN-RELATED"/>
    <property type="match status" value="1"/>
</dbReference>
<evidence type="ECO:0000313" key="2">
    <source>
        <dbReference type="Proteomes" id="UP001399917"/>
    </source>
</evidence>
<dbReference type="PANTHER" id="PTHR48100">
    <property type="entry name" value="BROAD-SPECIFICITY PHOSPHATASE YOR283W-RELATED"/>
    <property type="match status" value="1"/>
</dbReference>
<dbReference type="Proteomes" id="UP001399917">
    <property type="component" value="Unassembled WGS sequence"/>
</dbReference>
<dbReference type="Pfam" id="PF00300">
    <property type="entry name" value="His_Phos_1"/>
    <property type="match status" value="1"/>
</dbReference>
<dbReference type="SMART" id="SM00855">
    <property type="entry name" value="PGAM"/>
    <property type="match status" value="1"/>
</dbReference>
<dbReference type="InterPro" id="IPR029033">
    <property type="entry name" value="His_PPase_superfam"/>
</dbReference>
<dbReference type="CDD" id="cd07067">
    <property type="entry name" value="HP_PGM_like"/>
    <property type="match status" value="1"/>
</dbReference>
<gene>
    <name evidence="1" type="ORF">GCM10022404_12340</name>
</gene>
<dbReference type="InterPro" id="IPR050275">
    <property type="entry name" value="PGM_Phosphatase"/>
</dbReference>
<name>A0ABP7K354_9RHOB</name>